<dbReference type="InterPro" id="IPR010328">
    <property type="entry name" value="DUF928"/>
</dbReference>
<proteinExistence type="predicted"/>
<dbReference type="EMBL" id="JAHHGZ010000022">
    <property type="protein sequence ID" value="MBW4669637.1"/>
    <property type="molecule type" value="Genomic_DNA"/>
</dbReference>
<organism evidence="2 3">
    <name type="scientific">Cyanomargarita calcarea GSE-NOS-MK-12-04C</name>
    <dbReference type="NCBI Taxonomy" id="2839659"/>
    <lineage>
        <taxon>Bacteria</taxon>
        <taxon>Bacillati</taxon>
        <taxon>Cyanobacteriota</taxon>
        <taxon>Cyanophyceae</taxon>
        <taxon>Nostocales</taxon>
        <taxon>Cyanomargaritaceae</taxon>
        <taxon>Cyanomargarita</taxon>
    </lineage>
</organism>
<reference evidence="2" key="2">
    <citation type="journal article" date="2022" name="Microbiol. Resour. Announc.">
        <title>Metagenome Sequencing to Explore Phylogenomics of Terrestrial Cyanobacteria.</title>
        <authorList>
            <person name="Ward R.D."/>
            <person name="Stajich J.E."/>
            <person name="Johansen J.R."/>
            <person name="Huntemann M."/>
            <person name="Clum A."/>
            <person name="Foster B."/>
            <person name="Foster B."/>
            <person name="Roux S."/>
            <person name="Palaniappan K."/>
            <person name="Varghese N."/>
            <person name="Mukherjee S."/>
            <person name="Reddy T.B.K."/>
            <person name="Daum C."/>
            <person name="Copeland A."/>
            <person name="Chen I.A."/>
            <person name="Ivanova N.N."/>
            <person name="Kyrpides N.C."/>
            <person name="Shapiro N."/>
            <person name="Eloe-Fadrosh E.A."/>
            <person name="Pietrasiak N."/>
        </authorList>
    </citation>
    <scope>NUCLEOTIDE SEQUENCE</scope>
    <source>
        <strain evidence="2">GSE-NOS-MK-12-04C</strain>
    </source>
</reference>
<evidence type="ECO:0000256" key="1">
    <source>
        <dbReference type="SAM" id="SignalP"/>
    </source>
</evidence>
<sequence length="244" mass="26686">MKILVEHRMKKKFLAATLGLSFLIPFSSAEARIKFNAPTNLGVPGRRVAGGARKQQDSCISRGELKPLTALVPKSNVGLTTAANPVLFFYIPQTSRPLELVVQDENQKSFKQTYKSSGKAGIVGLPLTKTSLKVGSSYRWFLSVVCNPTERSNDRVVDGTIKRIQPSELLTKLNNATPTQRVNIYAEAGIWQDSLATLAALRLSNPNNAQLKSDWTTLLSAESVGLRPESTEPLLQGREAPQPN</sequence>
<reference evidence="2" key="1">
    <citation type="submission" date="2021-05" db="EMBL/GenBank/DDBJ databases">
        <authorList>
            <person name="Pietrasiak N."/>
            <person name="Ward R."/>
            <person name="Stajich J.E."/>
            <person name="Kurbessoian T."/>
        </authorList>
    </citation>
    <scope>NUCLEOTIDE SEQUENCE</scope>
    <source>
        <strain evidence="2">GSE-NOS-MK-12-04C</strain>
    </source>
</reference>
<protein>
    <submittedName>
        <fullName evidence="2">DUF928 domain-containing protein</fullName>
    </submittedName>
</protein>
<feature type="signal peptide" evidence="1">
    <location>
        <begin position="1"/>
        <end position="31"/>
    </location>
</feature>
<evidence type="ECO:0000313" key="2">
    <source>
        <dbReference type="EMBL" id="MBW4669637.1"/>
    </source>
</evidence>
<dbReference type="Proteomes" id="UP000729701">
    <property type="component" value="Unassembled WGS sequence"/>
</dbReference>
<dbReference type="Pfam" id="PF06051">
    <property type="entry name" value="DUF928"/>
    <property type="match status" value="1"/>
</dbReference>
<accession>A0A951QRH8</accession>
<gene>
    <name evidence="2" type="ORF">KME60_20035</name>
</gene>
<evidence type="ECO:0000313" key="3">
    <source>
        <dbReference type="Proteomes" id="UP000729701"/>
    </source>
</evidence>
<keyword evidence="1" id="KW-0732">Signal</keyword>
<comment type="caution">
    <text evidence="2">The sequence shown here is derived from an EMBL/GenBank/DDBJ whole genome shotgun (WGS) entry which is preliminary data.</text>
</comment>
<dbReference type="AlphaFoldDB" id="A0A951QRH8"/>
<name>A0A951QRH8_9CYAN</name>
<feature type="chain" id="PRO_5038109104" evidence="1">
    <location>
        <begin position="32"/>
        <end position="244"/>
    </location>
</feature>